<feature type="region of interest" description="Disordered" evidence="1">
    <location>
        <begin position="1"/>
        <end position="34"/>
    </location>
</feature>
<dbReference type="EMBL" id="DSQF01000012">
    <property type="protein sequence ID" value="HGZ43137.1"/>
    <property type="molecule type" value="Genomic_DNA"/>
</dbReference>
<name>A0A832I9T4_UNCEI</name>
<reference evidence="3" key="1">
    <citation type="journal article" date="2020" name="mSystems">
        <title>Genome- and Community-Level Interaction Insights into Carbon Utilization and Element Cycling Functions of Hydrothermarchaeota in Hydrothermal Sediment.</title>
        <authorList>
            <person name="Zhou Z."/>
            <person name="Liu Y."/>
            <person name="Xu W."/>
            <person name="Pan J."/>
            <person name="Luo Z.H."/>
            <person name="Li M."/>
        </authorList>
    </citation>
    <scope>NUCLEOTIDE SEQUENCE [LARGE SCALE GENOMIC DNA]</scope>
    <source>
        <strain evidence="3">SpSt-381</strain>
    </source>
</reference>
<dbReference type="PANTHER" id="PTHR12526:SF636">
    <property type="entry name" value="BLL3647 PROTEIN"/>
    <property type="match status" value="1"/>
</dbReference>
<organism evidence="3">
    <name type="scientific">Eiseniibacteriota bacterium</name>
    <dbReference type="NCBI Taxonomy" id="2212470"/>
    <lineage>
        <taxon>Bacteria</taxon>
        <taxon>Candidatus Eiseniibacteriota</taxon>
    </lineage>
</organism>
<dbReference type="PANTHER" id="PTHR12526">
    <property type="entry name" value="GLYCOSYLTRANSFERASE"/>
    <property type="match status" value="1"/>
</dbReference>
<feature type="domain" description="Glycosyltransferase subfamily 4-like N-terminal" evidence="2">
    <location>
        <begin position="83"/>
        <end position="242"/>
    </location>
</feature>
<dbReference type="GO" id="GO:0016757">
    <property type="term" value="F:glycosyltransferase activity"/>
    <property type="evidence" value="ECO:0007669"/>
    <property type="project" value="TreeGrafter"/>
</dbReference>
<accession>A0A832I9T4</accession>
<dbReference type="Pfam" id="PF13439">
    <property type="entry name" value="Glyco_transf_4"/>
    <property type="match status" value="1"/>
</dbReference>
<comment type="caution">
    <text evidence="3">The sequence shown here is derived from an EMBL/GenBank/DDBJ whole genome shotgun (WGS) entry which is preliminary data.</text>
</comment>
<sequence length="438" mass="47304">MRARRPRSRGDDARRRQRPRPPAPRAAPPRAVGRRLPRAGRALLAAAGARRARRRVRPAARGGGRDVNRPVRVLYVVGNFVAGGAERHLLELWRRLDRARFEVEIACFRREGQFLPDVEALGWPVHDLGVGRRIYDARGLLGFLRLVHRTLSFRPDVVHGYLFGPNLFAALAGRLCGVRAVVVAKRNVDAFETPRQVALQRVAHRLATHVTAVSETVAGTVEALGVPRARITVIPNGVDAARFDGPAADRAELAADGAPLIGSVGCLEARKDYGTLLEALADLARRGVAFQAALVGDGRERAALEARARALGVAERVRFLGERRDVERLLPAMDVFVLSSREEGIPNALLEAMAAGRPSVATAVGGTPEVLRDGETGWLVPPGAPAALAAALADALARPDEARRRGAAARRWARERLSVDAMARRHEAFYAAAAGGRP</sequence>
<dbReference type="AlphaFoldDB" id="A0A832I9T4"/>
<evidence type="ECO:0000259" key="2">
    <source>
        <dbReference type="Pfam" id="PF13439"/>
    </source>
</evidence>
<dbReference type="Gene3D" id="3.40.50.2000">
    <property type="entry name" value="Glycogen Phosphorylase B"/>
    <property type="match status" value="2"/>
</dbReference>
<keyword evidence="3" id="KW-0808">Transferase</keyword>
<gene>
    <name evidence="3" type="ORF">ENR23_06880</name>
</gene>
<dbReference type="Pfam" id="PF13692">
    <property type="entry name" value="Glyco_trans_1_4"/>
    <property type="match status" value="1"/>
</dbReference>
<dbReference type="InterPro" id="IPR028098">
    <property type="entry name" value="Glyco_trans_4-like_N"/>
</dbReference>
<dbReference type="SUPFAM" id="SSF53756">
    <property type="entry name" value="UDP-Glycosyltransferase/glycogen phosphorylase"/>
    <property type="match status" value="1"/>
</dbReference>
<evidence type="ECO:0000256" key="1">
    <source>
        <dbReference type="SAM" id="MobiDB-lite"/>
    </source>
</evidence>
<protein>
    <submittedName>
        <fullName evidence="3">Glycosyltransferase</fullName>
    </submittedName>
</protein>
<proteinExistence type="predicted"/>
<evidence type="ECO:0000313" key="3">
    <source>
        <dbReference type="EMBL" id="HGZ43137.1"/>
    </source>
</evidence>